<evidence type="ECO:0000256" key="4">
    <source>
        <dbReference type="ARBA" id="ARBA00023125"/>
    </source>
</evidence>
<evidence type="ECO:0000256" key="1">
    <source>
        <dbReference type="ARBA" id="ARBA00004604"/>
    </source>
</evidence>
<evidence type="ECO:0000256" key="5">
    <source>
        <dbReference type="ARBA" id="ARBA00023163"/>
    </source>
</evidence>
<evidence type="ECO:0000313" key="10">
    <source>
        <dbReference type="Proteomes" id="UP001634393"/>
    </source>
</evidence>
<dbReference type="SUPFAM" id="SSF109715">
    <property type="entry name" value="DEK C-terminal domain"/>
    <property type="match status" value="1"/>
</dbReference>
<organism evidence="9 10">
    <name type="scientific">Penstemon smallii</name>
    <dbReference type="NCBI Taxonomy" id="265156"/>
    <lineage>
        <taxon>Eukaryota</taxon>
        <taxon>Viridiplantae</taxon>
        <taxon>Streptophyta</taxon>
        <taxon>Embryophyta</taxon>
        <taxon>Tracheophyta</taxon>
        <taxon>Spermatophyta</taxon>
        <taxon>Magnoliopsida</taxon>
        <taxon>eudicotyledons</taxon>
        <taxon>Gunneridae</taxon>
        <taxon>Pentapetalae</taxon>
        <taxon>asterids</taxon>
        <taxon>lamiids</taxon>
        <taxon>Lamiales</taxon>
        <taxon>Plantaginaceae</taxon>
        <taxon>Cheloneae</taxon>
        <taxon>Penstemon</taxon>
    </lineage>
</organism>
<sequence length="624" mass="70387">MGQEELVFEKPEAPENQNVEVEEMAQAVTDNKGEQQEGVTEMEEDKIFDDGKVEAQDIVVEKEEVTKSKEVENEVADEKVAQEGQIEETKEETESDEMKRESTGEEEENNSGKMVEDSEEATKNETGDKVEKEVDEVKEEEEKPEKSKEEKGSKKRPRTKRSSAGKKDKNKKKEPDEEKESKTPTEKKTKEPKTSGEKKEKELKTPTPSTIERPVRERKSVERLVAVVEKDSAKEFRIEKGRGTALRNIPNGIVLSNSVAVNLFQSLLSVCKECCILRLFHYIYVYSYHSNFGVLLITGLFVLILKVFQAAQVKNNISVFSGFVWHDNEEKQMIKVKEKLEKCMKEKLVKFCDVLDIPISKSSTKKEDIIAKLADFLMEPHATTSELLMQKEQSSKGKKRSRPSKSGSESITSSKGSSKSRKKTESSSKGGETKSTRPASEDDMEKEDDTPLQAPSIRLKKNDDMSAKKSSGKKKDESIKKSPLQSPSIRLKNIDDISVKKSSGEKKDESIKKSANPKKLASKKRTRGKKVQNAKDKSKGVKLQPDDNELREAISEILKDVDFNTATFNDILKPLAKRFDMDFTHRKTIIKLIIQDELTQLAGGDEADDEDEDEDAADDENDVT</sequence>
<dbReference type="GO" id="GO:0006325">
    <property type="term" value="P:chromatin organization"/>
    <property type="evidence" value="ECO:0007669"/>
    <property type="project" value="UniProtKB-KW"/>
</dbReference>
<accession>A0ABD3S9D1</accession>
<name>A0ABD3S9D1_9LAMI</name>
<evidence type="ECO:0000256" key="6">
    <source>
        <dbReference type="ARBA" id="ARBA00023242"/>
    </source>
</evidence>
<feature type="compositionally biased region" description="Basic and acidic residues" evidence="7">
    <location>
        <begin position="460"/>
        <end position="480"/>
    </location>
</feature>
<feature type="compositionally biased region" description="Low complexity" evidence="7">
    <location>
        <begin position="404"/>
        <end position="417"/>
    </location>
</feature>
<feature type="compositionally biased region" description="Basic and acidic residues" evidence="7">
    <location>
        <begin position="533"/>
        <end position="547"/>
    </location>
</feature>
<evidence type="ECO:0000256" key="3">
    <source>
        <dbReference type="ARBA" id="ARBA00023015"/>
    </source>
</evidence>
<evidence type="ECO:0000259" key="8">
    <source>
        <dbReference type="PROSITE" id="PS51998"/>
    </source>
</evidence>
<keyword evidence="4" id="KW-0238">DNA-binding</keyword>
<dbReference type="Gene3D" id="1.10.10.60">
    <property type="entry name" value="Homeodomain-like"/>
    <property type="match status" value="1"/>
</dbReference>
<dbReference type="InterPro" id="IPR044198">
    <property type="entry name" value="DEK"/>
</dbReference>
<dbReference type="PANTHER" id="PTHR13468:SF22">
    <property type="entry name" value="DEK DOMAIN-CONTAINING CHROMATIN-ASSOCIATED PROTEIN 3"/>
    <property type="match status" value="1"/>
</dbReference>
<dbReference type="AlphaFoldDB" id="A0ABD3S9D1"/>
<feature type="compositionally biased region" description="Basic and acidic residues" evidence="7">
    <location>
        <begin position="114"/>
        <end position="132"/>
    </location>
</feature>
<keyword evidence="6" id="KW-0539">Nucleus</keyword>
<feature type="compositionally biased region" description="Acidic residues" evidence="7">
    <location>
        <begin position="605"/>
        <end position="624"/>
    </location>
</feature>
<feature type="domain" description="DEK-C" evidence="8">
    <location>
        <begin position="544"/>
        <end position="599"/>
    </location>
</feature>
<feature type="compositionally biased region" description="Basic residues" evidence="7">
    <location>
        <begin position="153"/>
        <end position="164"/>
    </location>
</feature>
<keyword evidence="10" id="KW-1185">Reference proteome</keyword>
<keyword evidence="5" id="KW-0804">Transcription</keyword>
<reference evidence="9 10" key="1">
    <citation type="submission" date="2024-12" db="EMBL/GenBank/DDBJ databases">
        <title>The unique morphological basis and parallel evolutionary history of personate flowers in Penstemon.</title>
        <authorList>
            <person name="Depatie T.H."/>
            <person name="Wessinger C.A."/>
        </authorList>
    </citation>
    <scope>NUCLEOTIDE SEQUENCE [LARGE SCALE GENOMIC DNA]</scope>
    <source>
        <strain evidence="9">WTNN_2</strain>
        <tissue evidence="9">Leaf</tissue>
    </source>
</reference>
<feature type="region of interest" description="Disordered" evidence="7">
    <location>
        <begin position="28"/>
        <end position="216"/>
    </location>
</feature>
<feature type="compositionally biased region" description="Basic and acidic residues" evidence="7">
    <location>
        <begin position="165"/>
        <end position="204"/>
    </location>
</feature>
<feature type="compositionally biased region" description="Basic and acidic residues" evidence="7">
    <location>
        <begin position="140"/>
        <end position="152"/>
    </location>
</feature>
<dbReference type="Pfam" id="PF08766">
    <property type="entry name" value="DEK_C"/>
    <property type="match status" value="1"/>
</dbReference>
<dbReference type="EMBL" id="JBJXBP010000007">
    <property type="protein sequence ID" value="KAL3821120.1"/>
    <property type="molecule type" value="Genomic_DNA"/>
</dbReference>
<evidence type="ECO:0000313" key="9">
    <source>
        <dbReference type="EMBL" id="KAL3821120.1"/>
    </source>
</evidence>
<feature type="region of interest" description="Disordered" evidence="7">
    <location>
        <begin position="601"/>
        <end position="624"/>
    </location>
</feature>
<evidence type="ECO:0000256" key="2">
    <source>
        <dbReference type="ARBA" id="ARBA00022853"/>
    </source>
</evidence>
<comment type="subcellular location">
    <subcellularLocation>
        <location evidence="1">Nucleus</location>
        <location evidence="1">Nucleolus</location>
    </subcellularLocation>
</comment>
<evidence type="ECO:0000256" key="7">
    <source>
        <dbReference type="SAM" id="MobiDB-lite"/>
    </source>
</evidence>
<feature type="compositionally biased region" description="Basic and acidic residues" evidence="7">
    <location>
        <begin position="492"/>
        <end position="512"/>
    </location>
</feature>
<dbReference type="GO" id="GO:0005730">
    <property type="term" value="C:nucleolus"/>
    <property type="evidence" value="ECO:0007669"/>
    <property type="project" value="UniProtKB-SubCell"/>
</dbReference>
<dbReference type="FunFam" id="1.10.10.60:FF:000220">
    <property type="entry name" value="DEK domain-containing chromatin associated protein"/>
    <property type="match status" value="1"/>
</dbReference>
<proteinExistence type="predicted"/>
<feature type="compositionally biased region" description="Basic and acidic residues" evidence="7">
    <location>
        <begin position="423"/>
        <end position="435"/>
    </location>
</feature>
<feature type="compositionally biased region" description="Acidic residues" evidence="7">
    <location>
        <begin position="85"/>
        <end position="95"/>
    </location>
</feature>
<protein>
    <recommendedName>
        <fullName evidence="8">DEK-C domain-containing protein</fullName>
    </recommendedName>
</protein>
<gene>
    <name evidence="9" type="ORF">ACJIZ3_007025</name>
</gene>
<dbReference type="PROSITE" id="PS51998">
    <property type="entry name" value="DEK_C"/>
    <property type="match status" value="1"/>
</dbReference>
<feature type="region of interest" description="Disordered" evidence="7">
    <location>
        <begin position="386"/>
        <end position="547"/>
    </location>
</feature>
<dbReference type="InterPro" id="IPR014876">
    <property type="entry name" value="DEK_C"/>
</dbReference>
<comment type="caution">
    <text evidence="9">The sequence shown here is derived from an EMBL/GenBank/DDBJ whole genome shotgun (WGS) entry which is preliminary data.</text>
</comment>
<feature type="compositionally biased region" description="Basic and acidic residues" evidence="7">
    <location>
        <begin position="48"/>
        <end position="81"/>
    </location>
</feature>
<keyword evidence="3" id="KW-0805">Transcription regulation</keyword>
<feature type="compositionally biased region" description="Acidic residues" evidence="7">
    <location>
        <begin position="441"/>
        <end position="450"/>
    </location>
</feature>
<dbReference type="Proteomes" id="UP001634393">
    <property type="component" value="Unassembled WGS sequence"/>
</dbReference>
<feature type="compositionally biased region" description="Basic residues" evidence="7">
    <location>
        <begin position="520"/>
        <end position="532"/>
    </location>
</feature>
<dbReference type="PANTHER" id="PTHR13468">
    <property type="entry name" value="DEK PROTEIN"/>
    <property type="match status" value="1"/>
</dbReference>
<keyword evidence="2" id="KW-0156">Chromatin regulator</keyword>
<dbReference type="GO" id="GO:0003677">
    <property type="term" value="F:DNA binding"/>
    <property type="evidence" value="ECO:0007669"/>
    <property type="project" value="UniProtKB-KW"/>
</dbReference>